<accession>A0A8J8PGU9</accession>
<name>A0A8J8PGU9_9ARCH</name>
<dbReference type="RefSeq" id="WP_020449542.1">
    <property type="nucleotide sequence ID" value="NZ_CAYAXV010000003.1"/>
</dbReference>
<protein>
    <recommendedName>
        <fullName evidence="5">Sirohydrochlorin cobaltochelatase</fullName>
    </recommendedName>
</protein>
<dbReference type="PANTHER" id="PTHR33542:SF3">
    <property type="entry name" value="SIROHYDROCHLORIN FERROCHELATASE, CHLOROPLASTIC"/>
    <property type="match status" value="1"/>
</dbReference>
<dbReference type="InterPro" id="IPR002762">
    <property type="entry name" value="CbiX-like"/>
</dbReference>
<dbReference type="OMA" id="HEHEKLE"/>
<dbReference type="EMBL" id="LVVT01000007">
    <property type="protein sequence ID" value="TQS83998.1"/>
    <property type="molecule type" value="Genomic_DNA"/>
</dbReference>
<dbReference type="CDD" id="cd03416">
    <property type="entry name" value="CbiX_SirB_N"/>
    <property type="match status" value="1"/>
</dbReference>
<evidence type="ECO:0000256" key="2">
    <source>
        <dbReference type="ARBA" id="ARBA00023239"/>
    </source>
</evidence>
<gene>
    <name evidence="3" type="ORF">A3207_06675</name>
</gene>
<comment type="caution">
    <text evidence="3">The sequence shown here is derived from an EMBL/GenBank/DDBJ whole genome shotgun (WGS) entry which is preliminary data.</text>
</comment>
<dbReference type="GO" id="GO:0046872">
    <property type="term" value="F:metal ion binding"/>
    <property type="evidence" value="ECO:0007669"/>
    <property type="project" value="UniProtKB-KW"/>
</dbReference>
<dbReference type="GeneID" id="41324085"/>
<keyword evidence="1" id="KW-0479">Metal-binding</keyword>
<evidence type="ECO:0000313" key="4">
    <source>
        <dbReference type="Proteomes" id="UP000752814"/>
    </source>
</evidence>
<sequence>MKTGVIVIGHGSKLDYNKKVVDFTAEKMKGMGLGPVTPAYMQLNAPTIDEGMKWLVSQGVDTIFVQPCFLASGMHLTEDIPLAIGLPIGSKEGQIMVGDKQVTLKYCDPIGEDERIAQILADRIKERM</sequence>
<dbReference type="InterPro" id="IPR050963">
    <property type="entry name" value="Sirohydro_Cobaltochel/CbiX"/>
</dbReference>
<dbReference type="SUPFAM" id="SSF53800">
    <property type="entry name" value="Chelatase"/>
    <property type="match status" value="1"/>
</dbReference>
<dbReference type="GO" id="GO:0016829">
    <property type="term" value="F:lyase activity"/>
    <property type="evidence" value="ECO:0007669"/>
    <property type="project" value="UniProtKB-KW"/>
</dbReference>
<evidence type="ECO:0000313" key="3">
    <source>
        <dbReference type="EMBL" id="TQS83998.1"/>
    </source>
</evidence>
<proteinExistence type="predicted"/>
<dbReference type="Pfam" id="PF01903">
    <property type="entry name" value="CbiX"/>
    <property type="match status" value="1"/>
</dbReference>
<dbReference type="PANTHER" id="PTHR33542">
    <property type="entry name" value="SIROHYDROCHLORIN FERROCHELATASE, CHLOROPLASTIC"/>
    <property type="match status" value="1"/>
</dbReference>
<evidence type="ECO:0000256" key="1">
    <source>
        <dbReference type="ARBA" id="ARBA00022723"/>
    </source>
</evidence>
<keyword evidence="2" id="KW-0456">Lyase</keyword>
<dbReference type="AlphaFoldDB" id="A0A8J8PGU9"/>
<dbReference type="Proteomes" id="UP000752814">
    <property type="component" value="Unassembled WGS sequence"/>
</dbReference>
<evidence type="ECO:0008006" key="5">
    <source>
        <dbReference type="Google" id="ProtNLM"/>
    </source>
</evidence>
<dbReference type="Gene3D" id="3.40.50.1400">
    <property type="match status" value="1"/>
</dbReference>
<reference evidence="3" key="1">
    <citation type="submission" date="2016-03" db="EMBL/GenBank/DDBJ databases">
        <authorList>
            <person name="Borrel G."/>
            <person name="Mccann A."/>
            <person name="O'Toole P.W."/>
        </authorList>
    </citation>
    <scope>NUCLEOTIDE SEQUENCE</scope>
    <source>
        <strain evidence="3">183</strain>
    </source>
</reference>
<organism evidence="3 4">
    <name type="scientific">Candidatus Methanomassiliicoccus intestinalis</name>
    <dbReference type="NCBI Taxonomy" id="1406512"/>
    <lineage>
        <taxon>Archaea</taxon>
        <taxon>Methanobacteriati</taxon>
        <taxon>Thermoplasmatota</taxon>
        <taxon>Thermoplasmata</taxon>
        <taxon>Methanomassiliicoccales</taxon>
        <taxon>Methanomassiliicoccaceae</taxon>
        <taxon>Methanomassiliicoccus</taxon>
    </lineage>
</organism>
<dbReference type="NCBIfam" id="NF033198">
    <property type="entry name" value="F430_CfbA"/>
    <property type="match status" value="1"/>
</dbReference>